<dbReference type="InterPro" id="IPR036693">
    <property type="entry name" value="TF_LuxR_autoind-bd_dom_sf"/>
</dbReference>
<keyword evidence="1" id="KW-0805">Transcription regulation</keyword>
<dbReference type="Proteomes" id="UP001153050">
    <property type="component" value="Unassembled WGS sequence"/>
</dbReference>
<dbReference type="InterPro" id="IPR000792">
    <property type="entry name" value="Tscrpt_reg_LuxR_C"/>
</dbReference>
<dbReference type="SMART" id="SM00421">
    <property type="entry name" value="HTH_LUXR"/>
    <property type="match status" value="1"/>
</dbReference>
<evidence type="ECO:0000313" key="6">
    <source>
        <dbReference type="Proteomes" id="UP001153050"/>
    </source>
</evidence>
<dbReference type="SUPFAM" id="SSF46894">
    <property type="entry name" value="C-terminal effector domain of the bipartite response regulators"/>
    <property type="match status" value="1"/>
</dbReference>
<evidence type="ECO:0000259" key="4">
    <source>
        <dbReference type="PROSITE" id="PS50043"/>
    </source>
</evidence>
<dbReference type="PROSITE" id="PS50043">
    <property type="entry name" value="HTH_LUXR_2"/>
    <property type="match status" value="1"/>
</dbReference>
<dbReference type="PANTHER" id="PTHR44688">
    <property type="entry name" value="DNA-BINDING TRANSCRIPTIONAL ACTIVATOR DEVR_DOSR"/>
    <property type="match status" value="1"/>
</dbReference>
<keyword evidence="3" id="KW-0804">Transcription</keyword>
<evidence type="ECO:0000256" key="2">
    <source>
        <dbReference type="ARBA" id="ARBA00023125"/>
    </source>
</evidence>
<protein>
    <submittedName>
        <fullName evidence="5">Transcriptional regulator</fullName>
    </submittedName>
</protein>
<keyword evidence="2" id="KW-0238">DNA-binding</keyword>
<evidence type="ECO:0000256" key="1">
    <source>
        <dbReference type="ARBA" id="ARBA00023015"/>
    </source>
</evidence>
<name>A0ABN8K8Z8_9HYPH</name>
<dbReference type="PRINTS" id="PR00038">
    <property type="entry name" value="HTHLUXR"/>
</dbReference>
<dbReference type="PANTHER" id="PTHR44688:SF16">
    <property type="entry name" value="DNA-BINDING TRANSCRIPTIONAL ACTIVATOR DEVR_DOSR"/>
    <property type="match status" value="1"/>
</dbReference>
<dbReference type="SUPFAM" id="SSF75516">
    <property type="entry name" value="Pheromone-binding domain of LuxR-like quorum-sensing transcription factors"/>
    <property type="match status" value="1"/>
</dbReference>
<reference evidence="5 6" key="1">
    <citation type="submission" date="2022-03" db="EMBL/GenBank/DDBJ databases">
        <authorList>
            <person name="Brunel B."/>
        </authorList>
    </citation>
    <scope>NUCLEOTIDE SEQUENCE [LARGE SCALE GENOMIC DNA]</scope>
    <source>
        <strain evidence="5">STM5069sample</strain>
    </source>
</reference>
<dbReference type="Pfam" id="PF00196">
    <property type="entry name" value="GerE"/>
    <property type="match status" value="1"/>
</dbReference>
<evidence type="ECO:0000313" key="5">
    <source>
        <dbReference type="EMBL" id="CAH2405139.1"/>
    </source>
</evidence>
<dbReference type="InterPro" id="IPR016032">
    <property type="entry name" value="Sig_transdc_resp-reg_C-effctor"/>
</dbReference>
<comment type="caution">
    <text evidence="5">The sequence shown here is derived from an EMBL/GenBank/DDBJ whole genome shotgun (WGS) entry which is preliminary data.</text>
</comment>
<dbReference type="InterPro" id="IPR005143">
    <property type="entry name" value="TF_LuxR_autoind-bd_dom"/>
</dbReference>
<organism evidence="5 6">
    <name type="scientific">Mesorhizobium escarrei</name>
    <dbReference type="NCBI Taxonomy" id="666018"/>
    <lineage>
        <taxon>Bacteria</taxon>
        <taxon>Pseudomonadati</taxon>
        <taxon>Pseudomonadota</taxon>
        <taxon>Alphaproteobacteria</taxon>
        <taxon>Hyphomicrobiales</taxon>
        <taxon>Phyllobacteriaceae</taxon>
        <taxon>Mesorhizobium</taxon>
    </lineage>
</organism>
<keyword evidence="6" id="KW-1185">Reference proteome</keyword>
<dbReference type="CDD" id="cd06170">
    <property type="entry name" value="LuxR_C_like"/>
    <property type="match status" value="1"/>
</dbReference>
<proteinExistence type="predicted"/>
<dbReference type="EMBL" id="CAKXZT010000141">
    <property type="protein sequence ID" value="CAH2405139.1"/>
    <property type="molecule type" value="Genomic_DNA"/>
</dbReference>
<dbReference type="Pfam" id="PF03472">
    <property type="entry name" value="Autoind_bind"/>
    <property type="match status" value="1"/>
</dbReference>
<accession>A0ABN8K8Z8</accession>
<sequence length="249" mass="27732">MQIVFERFLERLSESVDEADLHGALADVASGLDLLTFAYLSLPPRSDGKPTLISNYPAPWTARYLENQYQSVDPVIVRARGGGCPFRWGSDLSGEEPAGAQVFEEAAQFGICCGMTIPIIDRRGNFAAITFAADKPDAVFFRTAERHEEGLPYIATCFHMFVRRKLSADRMIDGVLLTPREYECLQWAAQGKSDWEIGCILGITQRTAAFHLGNARRKLGVTTTRQAIGRLARSGFRITDKLASRARRR</sequence>
<evidence type="ECO:0000256" key="3">
    <source>
        <dbReference type="ARBA" id="ARBA00023163"/>
    </source>
</evidence>
<dbReference type="Gene3D" id="1.10.10.10">
    <property type="entry name" value="Winged helix-like DNA-binding domain superfamily/Winged helix DNA-binding domain"/>
    <property type="match status" value="1"/>
</dbReference>
<dbReference type="Gene3D" id="3.30.450.80">
    <property type="entry name" value="Transcription factor LuxR-like, autoinducer-binding domain"/>
    <property type="match status" value="1"/>
</dbReference>
<dbReference type="InterPro" id="IPR036388">
    <property type="entry name" value="WH-like_DNA-bd_sf"/>
</dbReference>
<gene>
    <name evidence="5" type="ORF">MES5069_450077</name>
</gene>
<feature type="domain" description="HTH luxR-type" evidence="4">
    <location>
        <begin position="170"/>
        <end position="235"/>
    </location>
</feature>